<dbReference type="AlphaFoldDB" id="W5SGM7"/>
<dbReference type="EMBL" id="CP004267">
    <property type="protein sequence ID" value="AHH06067.1"/>
    <property type="molecule type" value="Genomic_DNA"/>
</dbReference>
<dbReference type="HOGENOM" id="CLU_3388343_0_0_12"/>
<sequence length="32" mass="3508">MSIFNKSINIDVIDAAKKSGINIEKEDTDNAI</sequence>
<keyword evidence="2" id="KW-1185">Reference proteome</keyword>
<gene>
    <name evidence="1" type="ORF">BCD_0001</name>
</gene>
<reference evidence="1" key="1">
    <citation type="submission" date="2013-02" db="EMBL/GenBank/DDBJ databases">
        <title>Comparative genomics of Borrelia species.</title>
        <authorList>
            <person name="Schwan T.G."/>
            <person name="Raffel S.J."/>
            <person name="Porcella S.F."/>
        </authorList>
    </citation>
    <scope>NUCLEOTIDE SEQUENCE [LARGE SCALE GENOMIC DNA]</scope>
    <source>
        <strain evidence="1">DOU</strain>
    </source>
</reference>
<evidence type="ECO:0000313" key="2">
    <source>
        <dbReference type="Proteomes" id="UP000019337"/>
    </source>
</evidence>
<accession>W5SGM7</accession>
<dbReference type="Proteomes" id="UP000019337">
    <property type="component" value="Chromosome"/>
</dbReference>
<protein>
    <submittedName>
        <fullName evidence="1">Uncharacterized protein</fullName>
    </submittedName>
</protein>
<name>W5SGM7_9SPIR</name>
<organism evidence="1 2">
    <name type="scientific">Borrelia crocidurae DOU</name>
    <dbReference type="NCBI Taxonomy" id="1293575"/>
    <lineage>
        <taxon>Bacteria</taxon>
        <taxon>Pseudomonadati</taxon>
        <taxon>Spirochaetota</taxon>
        <taxon>Spirochaetia</taxon>
        <taxon>Spirochaetales</taxon>
        <taxon>Borreliaceae</taxon>
        <taxon>Borrelia</taxon>
    </lineage>
</organism>
<proteinExistence type="predicted"/>
<evidence type="ECO:0000313" key="1">
    <source>
        <dbReference type="EMBL" id="AHH06067.1"/>
    </source>
</evidence>